<dbReference type="EMBL" id="VRYZ01000008">
    <property type="protein sequence ID" value="TXS89709.1"/>
    <property type="molecule type" value="Genomic_DNA"/>
</dbReference>
<dbReference type="PANTHER" id="PTHR44196">
    <property type="entry name" value="DEHYDROGENASE/REDUCTASE SDR FAMILY MEMBER 7B"/>
    <property type="match status" value="1"/>
</dbReference>
<dbReference type="OrthoDB" id="9810734at2"/>
<gene>
    <name evidence="4" type="ORF">FVW59_17020</name>
</gene>
<dbReference type="PRINTS" id="PR00080">
    <property type="entry name" value="SDRFAMILY"/>
</dbReference>
<dbReference type="InterPro" id="IPR036291">
    <property type="entry name" value="NAD(P)-bd_dom_sf"/>
</dbReference>
<sequence>MMERTCALVTGASSGIGEQYCRVLAARCDRIIAVARRAERLEALAAELAGQCEIIPVIADLTSVEGVARTIEALRQKGPVTYLINNAGFSTLGPFASSSIEDEMAMIRVHVDASVQLCRAALPFMLEAGQGTVINVASIGGLLPMRNTAVYGACKAFLASFSRSLQEEVSGQGVRVQCLCPGFTHTEIHHTEHFAGFDKSRFPEEMWMTVEEVVAISLDRLDSGEVVVVPGEMNVNLVRGALQQQVDSVQ</sequence>
<proteinExistence type="inferred from homology"/>
<accession>A0A5C8ZPU4</accession>
<dbReference type="PANTHER" id="PTHR44196:SF2">
    <property type="entry name" value="SHORT-CHAIN DEHYDROGENASE-RELATED"/>
    <property type="match status" value="1"/>
</dbReference>
<name>A0A5C8ZPU4_9GAMM</name>
<keyword evidence="2" id="KW-0560">Oxidoreductase</keyword>
<dbReference type="PIRSF" id="PIRSF000126">
    <property type="entry name" value="11-beta-HSD1"/>
    <property type="match status" value="1"/>
</dbReference>
<evidence type="ECO:0000256" key="1">
    <source>
        <dbReference type="ARBA" id="ARBA00006484"/>
    </source>
</evidence>
<evidence type="ECO:0000256" key="2">
    <source>
        <dbReference type="ARBA" id="ARBA00023002"/>
    </source>
</evidence>
<reference evidence="4 5" key="1">
    <citation type="submission" date="2019-08" db="EMBL/GenBank/DDBJ databases">
        <title>Parahaliea maris sp. nov., isolated from the surface seawater.</title>
        <authorList>
            <person name="Liu Y."/>
        </authorList>
    </citation>
    <scope>NUCLEOTIDE SEQUENCE [LARGE SCALE GENOMIC DNA]</scope>
    <source>
        <strain evidence="4 5">S2-26</strain>
    </source>
</reference>
<comment type="caution">
    <text evidence="4">The sequence shown here is derived from an EMBL/GenBank/DDBJ whole genome shotgun (WGS) entry which is preliminary data.</text>
</comment>
<dbReference type="GO" id="GO:0016020">
    <property type="term" value="C:membrane"/>
    <property type="evidence" value="ECO:0007669"/>
    <property type="project" value="TreeGrafter"/>
</dbReference>
<evidence type="ECO:0000313" key="5">
    <source>
        <dbReference type="Proteomes" id="UP000321933"/>
    </source>
</evidence>
<evidence type="ECO:0000256" key="3">
    <source>
        <dbReference type="RuleBase" id="RU000363"/>
    </source>
</evidence>
<dbReference type="Gene3D" id="3.40.50.720">
    <property type="entry name" value="NAD(P)-binding Rossmann-like Domain"/>
    <property type="match status" value="1"/>
</dbReference>
<dbReference type="Pfam" id="PF00106">
    <property type="entry name" value="adh_short"/>
    <property type="match status" value="1"/>
</dbReference>
<organism evidence="4 5">
    <name type="scientific">Parahaliea aestuarii</name>
    <dbReference type="NCBI Taxonomy" id="1852021"/>
    <lineage>
        <taxon>Bacteria</taxon>
        <taxon>Pseudomonadati</taxon>
        <taxon>Pseudomonadota</taxon>
        <taxon>Gammaproteobacteria</taxon>
        <taxon>Cellvibrionales</taxon>
        <taxon>Halieaceae</taxon>
        <taxon>Parahaliea</taxon>
    </lineage>
</organism>
<evidence type="ECO:0000313" key="4">
    <source>
        <dbReference type="EMBL" id="TXS89709.1"/>
    </source>
</evidence>
<dbReference type="PROSITE" id="PS00061">
    <property type="entry name" value="ADH_SHORT"/>
    <property type="match status" value="1"/>
</dbReference>
<dbReference type="CDD" id="cd05233">
    <property type="entry name" value="SDR_c"/>
    <property type="match status" value="1"/>
</dbReference>
<dbReference type="AlphaFoldDB" id="A0A5C8ZPU4"/>
<dbReference type="GO" id="GO:0016491">
    <property type="term" value="F:oxidoreductase activity"/>
    <property type="evidence" value="ECO:0007669"/>
    <property type="project" value="UniProtKB-KW"/>
</dbReference>
<dbReference type="InterPro" id="IPR002347">
    <property type="entry name" value="SDR_fam"/>
</dbReference>
<dbReference type="SUPFAM" id="SSF51735">
    <property type="entry name" value="NAD(P)-binding Rossmann-fold domains"/>
    <property type="match status" value="1"/>
</dbReference>
<dbReference type="Proteomes" id="UP000321933">
    <property type="component" value="Unassembled WGS sequence"/>
</dbReference>
<dbReference type="PRINTS" id="PR00081">
    <property type="entry name" value="GDHRDH"/>
</dbReference>
<protein>
    <submittedName>
        <fullName evidence="4">SDR family NAD(P)-dependent oxidoreductase</fullName>
    </submittedName>
</protein>
<keyword evidence="5" id="KW-1185">Reference proteome</keyword>
<dbReference type="InterPro" id="IPR020904">
    <property type="entry name" value="Sc_DH/Rdtase_CS"/>
</dbReference>
<comment type="similarity">
    <text evidence="1 3">Belongs to the short-chain dehydrogenases/reductases (SDR) family.</text>
</comment>